<feature type="transmembrane region" description="Helical" evidence="10">
    <location>
        <begin position="66"/>
        <end position="86"/>
    </location>
</feature>
<keyword evidence="11" id="KW-1185">Reference proteome</keyword>
<feature type="transmembrane region" description="Helical" evidence="10">
    <location>
        <begin position="177"/>
        <end position="198"/>
    </location>
</feature>
<evidence type="ECO:0000256" key="8">
    <source>
        <dbReference type="ARBA" id="ARBA00023170"/>
    </source>
</evidence>
<evidence type="ECO:0000256" key="10">
    <source>
        <dbReference type="RuleBase" id="RU351113"/>
    </source>
</evidence>
<dbReference type="GO" id="GO:0005886">
    <property type="term" value="C:plasma membrane"/>
    <property type="evidence" value="ECO:0007669"/>
    <property type="project" value="UniProtKB-SubCell"/>
</dbReference>
<feature type="transmembrane region" description="Helical" evidence="10">
    <location>
        <begin position="263"/>
        <end position="286"/>
    </location>
</feature>
<keyword evidence="2" id="KW-1003">Cell membrane</keyword>
<dbReference type="GeneID" id="105264707"/>
<dbReference type="PANTHER" id="PTHR21137:SF35">
    <property type="entry name" value="ODORANT RECEPTOR 19A-RELATED"/>
    <property type="match status" value="1"/>
</dbReference>
<dbReference type="AlphaFoldDB" id="A0A9R1TXZ1"/>
<keyword evidence="9 10" id="KW-0807">Transducer</keyword>
<evidence type="ECO:0000256" key="7">
    <source>
        <dbReference type="ARBA" id="ARBA00023136"/>
    </source>
</evidence>
<dbReference type="Pfam" id="PF02949">
    <property type="entry name" value="7tm_6"/>
    <property type="match status" value="1"/>
</dbReference>
<accession>A0A9R1TXZ1</accession>
<protein>
    <recommendedName>
        <fullName evidence="10">Odorant receptor</fullName>
    </recommendedName>
</protein>
<dbReference type="Proteomes" id="UP000694866">
    <property type="component" value="Unplaced"/>
</dbReference>
<keyword evidence="6 10" id="KW-1133">Transmembrane helix</keyword>
<dbReference type="RefSeq" id="XP_011300072.1">
    <property type="nucleotide sequence ID" value="XM_011301770.1"/>
</dbReference>
<keyword evidence="4 10" id="KW-0812">Transmembrane</keyword>
<organism evidence="11 12">
    <name type="scientific">Fopius arisanus</name>
    <dbReference type="NCBI Taxonomy" id="64838"/>
    <lineage>
        <taxon>Eukaryota</taxon>
        <taxon>Metazoa</taxon>
        <taxon>Ecdysozoa</taxon>
        <taxon>Arthropoda</taxon>
        <taxon>Hexapoda</taxon>
        <taxon>Insecta</taxon>
        <taxon>Pterygota</taxon>
        <taxon>Neoptera</taxon>
        <taxon>Endopterygota</taxon>
        <taxon>Hymenoptera</taxon>
        <taxon>Apocrita</taxon>
        <taxon>Ichneumonoidea</taxon>
        <taxon>Braconidae</taxon>
        <taxon>Opiinae</taxon>
        <taxon>Fopius</taxon>
    </lineage>
</organism>
<comment type="caution">
    <text evidence="10">Lacks conserved residue(s) required for the propagation of feature annotation.</text>
</comment>
<sequence>MSSFYLNIFTLRMLGFWFPDETSATWRTNLYRIYNAFAVTAMCGFVLSQFFAALSCLHDTKELTNASFLLVTIIAVAGKMFNLTIYQYKIRRMVGLFDLQPFKSLDDNEVLIKSKFHRSVKRFIFVYATMSIVTCTLITIFSLIRDMPRRQLLFKARYPFDDSTAIGYWISYMHQHYSHYLGAIFNTFFDTFIGALMLDTSAQLEILKYRLIMMPSAMENERSQSGCKGSPEEVQKIESKHLENHTNHHLAILEFSKMTNETFTVSIFLQYCASTLVLCISVFTMTNLKPFSKEFNSLLMYVSCMLVQIFVICDAANDVTVRSENMSEGIYRMDWTCLSIASQKSLVLIMARTLKPIRYTSGHVVNLSLVSFGSLLKLSYSVYNILSQSSE</sequence>
<comment type="similarity">
    <text evidence="10">Belongs to the insect chemoreceptor superfamily. Heteromeric odorant receptor channel (TC 1.A.69) family.</text>
</comment>
<proteinExistence type="inferred from homology"/>
<evidence type="ECO:0000256" key="6">
    <source>
        <dbReference type="ARBA" id="ARBA00022989"/>
    </source>
</evidence>
<dbReference type="GO" id="GO:0005549">
    <property type="term" value="F:odorant binding"/>
    <property type="evidence" value="ECO:0007669"/>
    <property type="project" value="InterPro"/>
</dbReference>
<feature type="transmembrane region" description="Helical" evidence="10">
    <location>
        <begin position="33"/>
        <end position="54"/>
    </location>
</feature>
<feature type="transmembrane region" description="Helical" evidence="10">
    <location>
        <begin position="298"/>
        <end position="316"/>
    </location>
</feature>
<keyword evidence="8 10" id="KW-0675">Receptor</keyword>
<dbReference type="KEGG" id="fas:105264707"/>
<feature type="transmembrane region" description="Helical" evidence="10">
    <location>
        <begin position="123"/>
        <end position="144"/>
    </location>
</feature>
<evidence type="ECO:0000256" key="3">
    <source>
        <dbReference type="ARBA" id="ARBA00022606"/>
    </source>
</evidence>
<comment type="subcellular location">
    <subcellularLocation>
        <location evidence="1 10">Cell membrane</location>
        <topology evidence="1 10">Multi-pass membrane protein</topology>
    </subcellularLocation>
</comment>
<dbReference type="InterPro" id="IPR004117">
    <property type="entry name" value="7tm6_olfct_rcpt"/>
</dbReference>
<dbReference type="GO" id="GO:0004984">
    <property type="term" value="F:olfactory receptor activity"/>
    <property type="evidence" value="ECO:0007669"/>
    <property type="project" value="InterPro"/>
</dbReference>
<evidence type="ECO:0000313" key="12">
    <source>
        <dbReference type="RefSeq" id="XP_011300072.1"/>
    </source>
</evidence>
<evidence type="ECO:0000256" key="4">
    <source>
        <dbReference type="ARBA" id="ARBA00022692"/>
    </source>
</evidence>
<evidence type="ECO:0000256" key="5">
    <source>
        <dbReference type="ARBA" id="ARBA00022725"/>
    </source>
</evidence>
<evidence type="ECO:0000256" key="1">
    <source>
        <dbReference type="ARBA" id="ARBA00004651"/>
    </source>
</evidence>
<reference evidence="12" key="1">
    <citation type="submission" date="2025-08" db="UniProtKB">
        <authorList>
            <consortium name="RefSeq"/>
        </authorList>
    </citation>
    <scope>IDENTIFICATION</scope>
    <source>
        <strain evidence="12">USDA-PBARC FA_bdor</strain>
        <tissue evidence="12">Whole organism</tissue>
    </source>
</reference>
<keyword evidence="7 10" id="KW-0472">Membrane</keyword>
<dbReference type="GO" id="GO:0007165">
    <property type="term" value="P:signal transduction"/>
    <property type="evidence" value="ECO:0007669"/>
    <property type="project" value="UniProtKB-KW"/>
</dbReference>
<name>A0A9R1TXZ1_9HYME</name>
<evidence type="ECO:0000256" key="9">
    <source>
        <dbReference type="ARBA" id="ARBA00023224"/>
    </source>
</evidence>
<dbReference type="OrthoDB" id="6597368at2759"/>
<gene>
    <name evidence="12" type="primary">LOC105264707</name>
</gene>
<keyword evidence="5 10" id="KW-0552">Olfaction</keyword>
<evidence type="ECO:0000313" key="11">
    <source>
        <dbReference type="Proteomes" id="UP000694866"/>
    </source>
</evidence>
<dbReference type="PANTHER" id="PTHR21137">
    <property type="entry name" value="ODORANT RECEPTOR"/>
    <property type="match status" value="1"/>
</dbReference>
<evidence type="ECO:0000256" key="2">
    <source>
        <dbReference type="ARBA" id="ARBA00022475"/>
    </source>
</evidence>
<keyword evidence="3 10" id="KW-0716">Sensory transduction</keyword>